<dbReference type="STRING" id="231916.A0A409WSQ0"/>
<keyword evidence="2" id="KW-1185">Reference proteome</keyword>
<gene>
    <name evidence="1" type="ORF">CVT26_013805</name>
</gene>
<evidence type="ECO:0000313" key="1">
    <source>
        <dbReference type="EMBL" id="PPQ81550.1"/>
    </source>
</evidence>
<comment type="caution">
    <text evidence="1">The sequence shown here is derived from an EMBL/GenBank/DDBJ whole genome shotgun (WGS) entry which is preliminary data.</text>
</comment>
<dbReference type="EMBL" id="NHYE01004853">
    <property type="protein sequence ID" value="PPQ81550.1"/>
    <property type="molecule type" value="Genomic_DNA"/>
</dbReference>
<reference evidence="1 2" key="1">
    <citation type="journal article" date="2018" name="Evol. Lett.">
        <title>Horizontal gene cluster transfer increased hallucinogenic mushroom diversity.</title>
        <authorList>
            <person name="Reynolds H.T."/>
            <person name="Vijayakumar V."/>
            <person name="Gluck-Thaler E."/>
            <person name="Korotkin H.B."/>
            <person name="Matheny P.B."/>
            <person name="Slot J.C."/>
        </authorList>
    </citation>
    <scope>NUCLEOTIDE SEQUENCE [LARGE SCALE GENOMIC DNA]</scope>
    <source>
        <strain evidence="1 2">SRW20</strain>
    </source>
</reference>
<organism evidence="1 2">
    <name type="scientific">Gymnopilus dilepis</name>
    <dbReference type="NCBI Taxonomy" id="231916"/>
    <lineage>
        <taxon>Eukaryota</taxon>
        <taxon>Fungi</taxon>
        <taxon>Dikarya</taxon>
        <taxon>Basidiomycota</taxon>
        <taxon>Agaricomycotina</taxon>
        <taxon>Agaricomycetes</taxon>
        <taxon>Agaricomycetidae</taxon>
        <taxon>Agaricales</taxon>
        <taxon>Agaricineae</taxon>
        <taxon>Hymenogastraceae</taxon>
        <taxon>Gymnopilus</taxon>
    </lineage>
</organism>
<proteinExistence type="predicted"/>
<protein>
    <submittedName>
        <fullName evidence="1">Uncharacterized protein</fullName>
    </submittedName>
</protein>
<dbReference type="OrthoDB" id="3046414at2759"/>
<accession>A0A409WSQ0</accession>
<dbReference type="InParanoid" id="A0A409WSQ0"/>
<name>A0A409WSQ0_9AGAR</name>
<sequence length="311" mass="36023">MALSVIERTVLDHGVAFLLKFFDRLGPKEICQLSKTNRCLMGITRFYILMRWDVLGFLSRFFVEEDEALALFNAENAILFGPAVIKFFDRVKDTHFALDLCVNVETLDRILPFLESEGFRYISSQSKGATVRADIDGEIARTPVGKLRSSGERNMSERDRSAWGPYDFVRDLRHIFRRVRLHVVRRSYEFHWMGLRDIAVSEQQFVSSTLLRVSTGIDWFEVYAASMGIHVVKFGYKIYDGVEIGDRYIGDGLCWIIPDKYRDPEAMIRISSGPYFEVLDWLSGTTRADSYLRIGEPGVWSQWRDLRLELL</sequence>
<dbReference type="Proteomes" id="UP000284706">
    <property type="component" value="Unassembled WGS sequence"/>
</dbReference>
<dbReference type="AlphaFoldDB" id="A0A409WSQ0"/>
<evidence type="ECO:0000313" key="2">
    <source>
        <dbReference type="Proteomes" id="UP000284706"/>
    </source>
</evidence>